<dbReference type="PANTHER" id="PTHR43243">
    <property type="entry name" value="INNER MEMBRANE TRANSPORTER YGJI-RELATED"/>
    <property type="match status" value="1"/>
</dbReference>
<dbReference type="InterPro" id="IPR029485">
    <property type="entry name" value="CAT_C"/>
</dbReference>
<dbReference type="Gene3D" id="1.20.1740.10">
    <property type="entry name" value="Amino acid/polyamine transporter I"/>
    <property type="match status" value="1"/>
</dbReference>
<feature type="transmembrane region" description="Helical" evidence="7">
    <location>
        <begin position="389"/>
        <end position="407"/>
    </location>
</feature>
<dbReference type="GeneID" id="110744775"/>
<feature type="transmembrane region" description="Helical" evidence="7">
    <location>
        <begin position="413"/>
        <end position="437"/>
    </location>
</feature>
<feature type="transmembrane region" description="Helical" evidence="7">
    <location>
        <begin position="342"/>
        <end position="362"/>
    </location>
</feature>
<feature type="transmembrane region" description="Helical" evidence="7">
    <location>
        <begin position="214"/>
        <end position="235"/>
    </location>
</feature>
<dbReference type="AlphaFoldDB" id="A0A6P5RI17"/>
<feature type="transmembrane region" description="Helical" evidence="7">
    <location>
        <begin position="505"/>
        <end position="527"/>
    </location>
</feature>
<dbReference type="RefSeq" id="XP_021800481.1">
    <property type="nucleotide sequence ID" value="XM_021944789.1"/>
</dbReference>
<keyword evidence="9" id="KW-1185">Reference proteome</keyword>
<protein>
    <submittedName>
        <fullName evidence="10">Cationic amino acid transporter 6, chloroplastic</fullName>
    </submittedName>
</protein>
<feature type="transmembrane region" description="Helical" evidence="7">
    <location>
        <begin position="449"/>
        <end position="468"/>
    </location>
</feature>
<dbReference type="Proteomes" id="UP000515124">
    <property type="component" value="Unplaced"/>
</dbReference>
<gene>
    <name evidence="10" type="primary">LOC110744775</name>
</gene>
<reference evidence="10" key="1">
    <citation type="submission" date="2025-08" db="UniProtKB">
        <authorList>
            <consortium name="RefSeq"/>
        </authorList>
    </citation>
    <scope>IDENTIFICATION</scope>
</reference>
<keyword evidence="5 7" id="KW-0472">Membrane</keyword>
<feature type="transmembrane region" description="Helical" evidence="7">
    <location>
        <begin position="298"/>
        <end position="322"/>
    </location>
</feature>
<evidence type="ECO:0000256" key="1">
    <source>
        <dbReference type="ARBA" id="ARBA00004141"/>
    </source>
</evidence>
<evidence type="ECO:0000259" key="8">
    <source>
        <dbReference type="Pfam" id="PF13906"/>
    </source>
</evidence>
<feature type="transmembrane region" description="Helical" evidence="7">
    <location>
        <begin position="128"/>
        <end position="148"/>
    </location>
</feature>
<comment type="subcellular location">
    <subcellularLocation>
        <location evidence="1">Membrane</location>
        <topology evidence="1">Multi-pass membrane protein</topology>
    </subcellularLocation>
</comment>
<dbReference type="KEGG" id="pavi:110744775"/>
<evidence type="ECO:0000256" key="2">
    <source>
        <dbReference type="ARBA" id="ARBA00008572"/>
    </source>
</evidence>
<feature type="transmembrane region" description="Helical" evidence="7">
    <location>
        <begin position="190"/>
        <end position="207"/>
    </location>
</feature>
<dbReference type="PANTHER" id="PTHR43243:SF41">
    <property type="entry name" value="CATIONIC AMINO ACID TRANSPORTER 7, CHLOROPLASTIC"/>
    <property type="match status" value="1"/>
</dbReference>
<feature type="transmembrane region" description="Helical" evidence="7">
    <location>
        <begin position="160"/>
        <end position="178"/>
    </location>
</feature>
<comment type="similarity">
    <text evidence="2">Belongs to the amino acid-polyamine-organocation (APC) superfamily. Cationic amino acid transporter (CAT) (TC 2.A.3.3) family.</text>
</comment>
<keyword evidence="3 7" id="KW-0812">Transmembrane</keyword>
<dbReference type="GO" id="GO:0015171">
    <property type="term" value="F:amino acid transmembrane transporter activity"/>
    <property type="evidence" value="ECO:0007669"/>
    <property type="project" value="TreeGrafter"/>
</dbReference>
<evidence type="ECO:0000256" key="3">
    <source>
        <dbReference type="ARBA" id="ARBA00022692"/>
    </source>
</evidence>
<evidence type="ECO:0000256" key="5">
    <source>
        <dbReference type="ARBA" id="ARBA00023136"/>
    </source>
</evidence>
<sequence length="588" mass="63159">MEISGYVPHGPSSSFSSFRAYLRALAQTPARLARRAGSVSTSYDEMSSVRARSGSDMQKTLRWFDLVGLGVGGMVGAGVFVTTGHASRLYAGPAIVISYAIAGLCALLSAFCYTEFAVDMPVAGGAFSYLRVTFGEFAAFLTGANLVMDYVMSNAAVSRGFTAYLGTAIGVPAAKWRFTLSALPDGFNQIDVVAVVVVLTITLIICYSTRESSVLNMVLTAVHIIFIMFVIILGFCTGDWKNFTEPADPAHPAGFFPNGVSGVFNGASMVYLSYIGYDAVSTMAEEVKNPVKDIPIGVSGSVLLVTVLYCLMAASMSMLLPYDLIDPEAPFPAAFRGKWESKLIGAGASFGILTSLLVAMLGQARYMCVLGRSSVVPAWFAGVHPKTSTPVNASAFLGILTAAIALFTDLNVLLNLVSIGTLFVFYMVANAVIFRRYVVVGTTNPRPTLSFLCSFSLTSIIFSFIWQFMPPGKLKAFTLCVTAAIAVSMLQIFHCMVTQVRKPEFWGVPLMPWLPSISIFLNIFLLGSLGRPSYVRFGVFSAVAVLVYVFYSVHASFDAEGSGSLSQKNGEIHRESAQEESNDPRLAV</sequence>
<name>A0A6P5RI17_PRUAV</name>
<feature type="transmembrane region" description="Helical" evidence="7">
    <location>
        <begin position="94"/>
        <end position="116"/>
    </location>
</feature>
<accession>A0A6P5RI17</accession>
<evidence type="ECO:0000313" key="10">
    <source>
        <dbReference type="RefSeq" id="XP_021800481.1"/>
    </source>
</evidence>
<evidence type="ECO:0000313" key="9">
    <source>
        <dbReference type="Proteomes" id="UP000515124"/>
    </source>
</evidence>
<feature type="transmembrane region" description="Helical" evidence="7">
    <location>
        <begin position="255"/>
        <end position="277"/>
    </location>
</feature>
<dbReference type="InterPro" id="IPR002293">
    <property type="entry name" value="AA/rel_permease1"/>
</dbReference>
<organism evidence="9 10">
    <name type="scientific">Prunus avium</name>
    <name type="common">Cherry</name>
    <name type="synonym">Cerasus avium</name>
    <dbReference type="NCBI Taxonomy" id="42229"/>
    <lineage>
        <taxon>Eukaryota</taxon>
        <taxon>Viridiplantae</taxon>
        <taxon>Streptophyta</taxon>
        <taxon>Embryophyta</taxon>
        <taxon>Tracheophyta</taxon>
        <taxon>Spermatophyta</taxon>
        <taxon>Magnoliopsida</taxon>
        <taxon>eudicotyledons</taxon>
        <taxon>Gunneridae</taxon>
        <taxon>Pentapetalae</taxon>
        <taxon>rosids</taxon>
        <taxon>fabids</taxon>
        <taxon>Rosales</taxon>
        <taxon>Rosaceae</taxon>
        <taxon>Amygdaloideae</taxon>
        <taxon>Amygdaleae</taxon>
        <taxon>Prunus</taxon>
    </lineage>
</organism>
<evidence type="ECO:0000256" key="4">
    <source>
        <dbReference type="ARBA" id="ARBA00022989"/>
    </source>
</evidence>
<proteinExistence type="inferred from homology"/>
<feature type="transmembrane region" description="Helical" evidence="7">
    <location>
        <begin position="63"/>
        <end position="82"/>
    </location>
</feature>
<feature type="transmembrane region" description="Helical" evidence="7">
    <location>
        <begin position="533"/>
        <end position="551"/>
    </location>
</feature>
<evidence type="ECO:0000256" key="6">
    <source>
        <dbReference type="SAM" id="MobiDB-lite"/>
    </source>
</evidence>
<dbReference type="Gramene" id="Pav_sc0004204.1_g220.1.mk:mrna">
    <property type="protein sequence ID" value="Pav_sc0004204.1_g220.1.mk:mrna"/>
    <property type="gene ID" value="Pav_sc0004204.1_g220.1.mk"/>
</dbReference>
<feature type="region of interest" description="Disordered" evidence="6">
    <location>
        <begin position="560"/>
        <end position="588"/>
    </location>
</feature>
<evidence type="ECO:0000256" key="7">
    <source>
        <dbReference type="SAM" id="Phobius"/>
    </source>
</evidence>
<keyword evidence="4 7" id="KW-1133">Transmembrane helix</keyword>
<dbReference type="SMR" id="A0A6P5RI17"/>
<feature type="domain" description="Cationic amino acid transporter C-terminal" evidence="8">
    <location>
        <begin position="506"/>
        <end position="556"/>
    </location>
</feature>
<dbReference type="GO" id="GO:0005886">
    <property type="term" value="C:plasma membrane"/>
    <property type="evidence" value="ECO:0007669"/>
    <property type="project" value="TreeGrafter"/>
</dbReference>
<dbReference type="Pfam" id="PF13520">
    <property type="entry name" value="AA_permease_2"/>
    <property type="match status" value="1"/>
</dbReference>
<feature type="transmembrane region" description="Helical" evidence="7">
    <location>
        <begin position="474"/>
        <end position="493"/>
    </location>
</feature>
<dbReference type="Pfam" id="PF13906">
    <property type="entry name" value="AA_permease_C"/>
    <property type="match status" value="1"/>
</dbReference>